<dbReference type="InterPro" id="IPR053896">
    <property type="entry name" value="BTN3A2-like_Ig-C"/>
</dbReference>
<dbReference type="Pfam" id="PF22705">
    <property type="entry name" value="C2-set_3"/>
    <property type="match status" value="1"/>
</dbReference>
<feature type="chain" id="PRO_5036505112" evidence="9">
    <location>
        <begin position="22"/>
        <end position="386"/>
    </location>
</feature>
<evidence type="ECO:0000313" key="12">
    <source>
        <dbReference type="Proteomes" id="UP000000539"/>
    </source>
</evidence>
<dbReference type="PANTHER" id="PTHR24103">
    <property type="entry name" value="E3 UBIQUITIN-PROTEIN LIGASE TRIM"/>
    <property type="match status" value="1"/>
</dbReference>
<evidence type="ECO:0000259" key="10">
    <source>
        <dbReference type="PROSITE" id="PS50188"/>
    </source>
</evidence>
<proteinExistence type="predicted"/>
<evidence type="ECO:0000256" key="5">
    <source>
        <dbReference type="ARBA" id="ARBA00023136"/>
    </source>
</evidence>
<dbReference type="GeneTree" id="ENSGT00940000154641"/>
<dbReference type="InterPro" id="IPR003877">
    <property type="entry name" value="SPRY_dom"/>
</dbReference>
<accession>A0A8V0XRC2</accession>
<dbReference type="PROSITE" id="PS50188">
    <property type="entry name" value="B302_SPRY"/>
    <property type="match status" value="1"/>
</dbReference>
<sequence length="386" mass="43079">MGLTAVIFLLVLASRHQPTAGVGHDPLLVVDDYEDGGIRLKCLSERLFSEAQLLWTDSRGDNITGTPLSADTGTAGVSSSIVLKAGSGNSMSCRILDKQLKTSTESSVAIADAFFPSTSPWLAAFVVILLLSMFLVLAAIYKIRNNNKEITRAQNARKQIEQDIDELKRKLDEQGRRFEKENEDAEKRIENVWNELKFRKARSNAVNITLDQKCKHPNLCISDDKRRVKSADKKETALKAMMVATEGFPDKKHYWEVEVGNQSQWELGVVSENVRNMIMNNMGISPPVNSLFSLQYSQGKYILTGREDVSDCKQCSVVGVLLDVESSELSFYNVEEMSPLGSVVLEFTGKLYPFFSPDSSGKWLGVRPVKPQTYDPLPQSEKEINE</sequence>
<dbReference type="InterPro" id="IPR043136">
    <property type="entry name" value="B30.2/SPRY_sf"/>
</dbReference>
<evidence type="ECO:0000256" key="1">
    <source>
        <dbReference type="ARBA" id="ARBA00004479"/>
    </source>
</evidence>
<dbReference type="Gene3D" id="2.60.40.10">
    <property type="entry name" value="Immunoglobulins"/>
    <property type="match status" value="1"/>
</dbReference>
<reference evidence="11" key="1">
    <citation type="submission" date="2020-11" db="EMBL/GenBank/DDBJ databases">
        <title>Gallus gallus (Chicken) genome, bGalGal1, GRCg7b, maternal haplotype autosomes + Z &amp; W.</title>
        <authorList>
            <person name="Warren W."/>
            <person name="Formenti G."/>
            <person name="Fedrigo O."/>
            <person name="Haase B."/>
            <person name="Mountcastle J."/>
            <person name="Balacco J."/>
            <person name="Tracey A."/>
            <person name="Schneider V."/>
            <person name="Okimoto R."/>
            <person name="Cheng H."/>
            <person name="Hawken R."/>
            <person name="Howe K."/>
            <person name="Jarvis E.D."/>
        </authorList>
    </citation>
    <scope>NUCLEOTIDE SEQUENCE [LARGE SCALE GENOMIC DNA]</scope>
    <source>
        <strain evidence="11">Broiler</strain>
    </source>
</reference>
<comment type="subcellular location">
    <subcellularLocation>
        <location evidence="1">Membrane</location>
        <topology evidence="1">Single-pass type I membrane protein</topology>
    </subcellularLocation>
</comment>
<dbReference type="InterPro" id="IPR050143">
    <property type="entry name" value="TRIM/RBCC"/>
</dbReference>
<dbReference type="SUPFAM" id="SSF49899">
    <property type="entry name" value="Concanavalin A-like lectins/glucanases"/>
    <property type="match status" value="1"/>
</dbReference>
<protein>
    <submittedName>
        <fullName evidence="11">Butyrophilin subfamily 3 member A2</fullName>
    </submittedName>
</protein>
<evidence type="ECO:0000256" key="8">
    <source>
        <dbReference type="SAM" id="Phobius"/>
    </source>
</evidence>
<name>A0A8V0XRC2_CHICK</name>
<feature type="coiled-coil region" evidence="7">
    <location>
        <begin position="143"/>
        <end position="188"/>
    </location>
</feature>
<dbReference type="Gene3D" id="2.60.120.920">
    <property type="match status" value="1"/>
</dbReference>
<evidence type="ECO:0000256" key="2">
    <source>
        <dbReference type="ARBA" id="ARBA00022692"/>
    </source>
</evidence>
<evidence type="ECO:0000256" key="4">
    <source>
        <dbReference type="ARBA" id="ARBA00022989"/>
    </source>
</evidence>
<dbReference type="InterPro" id="IPR013783">
    <property type="entry name" value="Ig-like_fold"/>
</dbReference>
<feature type="transmembrane region" description="Helical" evidence="8">
    <location>
        <begin position="121"/>
        <end position="141"/>
    </location>
</feature>
<keyword evidence="2 8" id="KW-0812">Transmembrane</keyword>
<dbReference type="InterPro" id="IPR001870">
    <property type="entry name" value="B30.2/SPRY"/>
</dbReference>
<organism evidence="11 12">
    <name type="scientific">Gallus gallus</name>
    <name type="common">Chicken</name>
    <dbReference type="NCBI Taxonomy" id="9031"/>
    <lineage>
        <taxon>Eukaryota</taxon>
        <taxon>Metazoa</taxon>
        <taxon>Chordata</taxon>
        <taxon>Craniata</taxon>
        <taxon>Vertebrata</taxon>
        <taxon>Euteleostomi</taxon>
        <taxon>Archelosauria</taxon>
        <taxon>Archosauria</taxon>
        <taxon>Dinosauria</taxon>
        <taxon>Saurischia</taxon>
        <taxon>Theropoda</taxon>
        <taxon>Coelurosauria</taxon>
        <taxon>Aves</taxon>
        <taxon>Neognathae</taxon>
        <taxon>Galloanserae</taxon>
        <taxon>Galliformes</taxon>
        <taxon>Phasianidae</taxon>
        <taxon>Phasianinae</taxon>
        <taxon>Gallus</taxon>
    </lineage>
</organism>
<dbReference type="PRINTS" id="PR01407">
    <property type="entry name" value="BUTYPHLNCDUF"/>
</dbReference>
<dbReference type="InterPro" id="IPR003879">
    <property type="entry name" value="Butyrophylin_SPRY"/>
</dbReference>
<feature type="domain" description="B30.2/SPRY" evidence="10">
    <location>
        <begin position="188"/>
        <end position="373"/>
    </location>
</feature>
<reference evidence="11" key="2">
    <citation type="submission" date="2025-08" db="UniProtKB">
        <authorList>
            <consortium name="Ensembl"/>
        </authorList>
    </citation>
    <scope>IDENTIFICATION</scope>
    <source>
        <strain evidence="11">broiler</strain>
    </source>
</reference>
<dbReference type="OrthoDB" id="9041755at2759"/>
<evidence type="ECO:0000313" key="11">
    <source>
        <dbReference type="Ensembl" id="ENSGALP00010008487.1"/>
    </source>
</evidence>
<keyword evidence="3 9" id="KW-0732">Signal</keyword>
<keyword evidence="7" id="KW-0175">Coiled coil</keyword>
<dbReference type="Ensembl" id="ENSGALT00010014463.1">
    <property type="protein sequence ID" value="ENSGALP00010008487.1"/>
    <property type="gene ID" value="ENSGALG00010006043.1"/>
</dbReference>
<evidence type="ECO:0000256" key="7">
    <source>
        <dbReference type="SAM" id="Coils"/>
    </source>
</evidence>
<keyword evidence="12" id="KW-1185">Reference proteome</keyword>
<dbReference type="GO" id="GO:0016020">
    <property type="term" value="C:membrane"/>
    <property type="evidence" value="ECO:0007669"/>
    <property type="project" value="UniProtKB-SubCell"/>
</dbReference>
<keyword evidence="4 8" id="KW-1133">Transmembrane helix</keyword>
<evidence type="ECO:0000256" key="3">
    <source>
        <dbReference type="ARBA" id="ARBA00022729"/>
    </source>
</evidence>
<evidence type="ECO:0000256" key="6">
    <source>
        <dbReference type="ARBA" id="ARBA00023319"/>
    </source>
</evidence>
<dbReference type="Proteomes" id="UP000000539">
    <property type="component" value="Chromosome 31"/>
</dbReference>
<dbReference type="SMART" id="SM00449">
    <property type="entry name" value="SPRY"/>
    <property type="match status" value="1"/>
</dbReference>
<dbReference type="AlphaFoldDB" id="A0A8V0XRC2"/>
<keyword evidence="6" id="KW-0393">Immunoglobulin domain</keyword>
<feature type="signal peptide" evidence="9">
    <location>
        <begin position="1"/>
        <end position="21"/>
    </location>
</feature>
<keyword evidence="5 8" id="KW-0472">Membrane</keyword>
<evidence type="ECO:0000256" key="9">
    <source>
        <dbReference type="SAM" id="SignalP"/>
    </source>
</evidence>
<dbReference type="Pfam" id="PF00622">
    <property type="entry name" value="SPRY"/>
    <property type="match status" value="1"/>
</dbReference>
<reference evidence="11" key="3">
    <citation type="submission" date="2025-09" db="UniProtKB">
        <authorList>
            <consortium name="Ensembl"/>
        </authorList>
    </citation>
    <scope>IDENTIFICATION</scope>
    <source>
        <strain evidence="11">broiler</strain>
    </source>
</reference>
<dbReference type="InterPro" id="IPR013320">
    <property type="entry name" value="ConA-like_dom_sf"/>
</dbReference>